<protein>
    <recommendedName>
        <fullName evidence="3">Transcription initiation factor TFIID subunit 2</fullName>
    </recommendedName>
    <alternativeName>
        <fullName evidence="7">Transcription initiation factor TFIID 150 kDa subunit</fullName>
    </alternativeName>
</protein>
<reference evidence="9 10" key="1">
    <citation type="submission" date="2021-06" db="EMBL/GenBank/DDBJ databases">
        <authorList>
            <person name="Palmer J.M."/>
        </authorList>
    </citation>
    <scope>NUCLEOTIDE SEQUENCE [LARGE SCALE GENOMIC DNA]</scope>
    <source>
        <strain evidence="9 10">MEX-2019</strain>
        <tissue evidence="9">Muscle</tissue>
    </source>
</reference>
<dbReference type="EMBL" id="JAHHUM010002882">
    <property type="protein sequence ID" value="KAK5600645.1"/>
    <property type="molecule type" value="Genomic_DNA"/>
</dbReference>
<dbReference type="Proteomes" id="UP001311232">
    <property type="component" value="Unassembled WGS sequence"/>
</dbReference>
<dbReference type="InterPro" id="IPR042097">
    <property type="entry name" value="Aminopeptidase_N-like_N_sf"/>
</dbReference>
<sequence>MSLHAANRFSWLLYGQILWLSLQGWRVFRSAPSGSEYMTLKLQQVVCINNVNFQRKSVIGYVELTIFPTVVNLNRIKLNSKQCRIYRVRVNELEAPFIYNDPTLEVCHNESKQRNLNYFSSAYTAAVSAVDPDAGNGELVIKVPSELWKQGDDLKVLKVYIEFSLDQPKGGLHFVVPDVEGSMAERGAHVFSFGYQNSTRFWFPCVDSYSELCTWKLEFTVDASMVAVSCGDLVETIYTHDMRKKTFHYVLPIPTAAPNISLAVGPFEILVDPYMHEVTHFCLPQLLPLLKHSMSYLHEIFEFYEEILTCRYPYSCFKTVFVDEAYVQVSSYASMSIFSTNLLHSPMIIDQTPQTRRCLAQALAQQFFGCFISRMSCTRPPLQCGHPKVVGSEPRESEESESVPAWSLMNDDLLLLLGRVVTVPEKLSNSQGLVCVQLALTHLVLWRKDLFHQGVQLSSEAGVLLDVSQMAELLHRHVT</sequence>
<evidence type="ECO:0000256" key="1">
    <source>
        <dbReference type="ARBA" id="ARBA00004123"/>
    </source>
</evidence>
<dbReference type="GO" id="GO:0000976">
    <property type="term" value="F:transcription cis-regulatory region binding"/>
    <property type="evidence" value="ECO:0007669"/>
    <property type="project" value="UniProtKB-ARBA"/>
</dbReference>
<feature type="signal peptide" evidence="8">
    <location>
        <begin position="1"/>
        <end position="24"/>
    </location>
</feature>
<keyword evidence="10" id="KW-1185">Reference proteome</keyword>
<keyword evidence="8" id="KW-0732">Signal</keyword>
<dbReference type="GO" id="GO:0051123">
    <property type="term" value="P:RNA polymerase II preinitiation complex assembly"/>
    <property type="evidence" value="ECO:0007669"/>
    <property type="project" value="UniProtKB-ARBA"/>
</dbReference>
<dbReference type="InterPro" id="IPR027268">
    <property type="entry name" value="Peptidase_M4/M1_CTD_sf"/>
</dbReference>
<evidence type="ECO:0000256" key="8">
    <source>
        <dbReference type="SAM" id="SignalP"/>
    </source>
</evidence>
<organism evidence="9 10">
    <name type="scientific">Crenichthys baileyi</name>
    <name type="common">White River springfish</name>
    <dbReference type="NCBI Taxonomy" id="28760"/>
    <lineage>
        <taxon>Eukaryota</taxon>
        <taxon>Metazoa</taxon>
        <taxon>Chordata</taxon>
        <taxon>Craniata</taxon>
        <taxon>Vertebrata</taxon>
        <taxon>Euteleostomi</taxon>
        <taxon>Actinopterygii</taxon>
        <taxon>Neopterygii</taxon>
        <taxon>Teleostei</taxon>
        <taxon>Neoteleostei</taxon>
        <taxon>Acanthomorphata</taxon>
        <taxon>Ovalentaria</taxon>
        <taxon>Atherinomorphae</taxon>
        <taxon>Cyprinodontiformes</taxon>
        <taxon>Goodeidae</taxon>
        <taxon>Crenichthys</taxon>
    </lineage>
</organism>
<gene>
    <name evidence="9" type="primary">TAF2</name>
    <name evidence="9" type="ORF">CRENBAI_001376</name>
</gene>
<comment type="caution">
    <text evidence="9">The sequence shown here is derived from an EMBL/GenBank/DDBJ whole genome shotgun (WGS) entry which is preliminary data.</text>
</comment>
<dbReference type="AlphaFoldDB" id="A0AAV9QW34"/>
<dbReference type="SUPFAM" id="SSF55486">
    <property type="entry name" value="Metalloproteases ('zincins'), catalytic domain"/>
    <property type="match status" value="1"/>
</dbReference>
<proteinExistence type="inferred from homology"/>
<dbReference type="GO" id="GO:0003682">
    <property type="term" value="F:chromatin binding"/>
    <property type="evidence" value="ECO:0007669"/>
    <property type="project" value="TreeGrafter"/>
</dbReference>
<evidence type="ECO:0000313" key="9">
    <source>
        <dbReference type="EMBL" id="KAK5600645.1"/>
    </source>
</evidence>
<dbReference type="Gene3D" id="1.10.390.10">
    <property type="entry name" value="Neutral Protease Domain 2"/>
    <property type="match status" value="1"/>
</dbReference>
<evidence type="ECO:0000256" key="4">
    <source>
        <dbReference type="ARBA" id="ARBA00023015"/>
    </source>
</evidence>
<evidence type="ECO:0000256" key="6">
    <source>
        <dbReference type="ARBA" id="ARBA00023242"/>
    </source>
</evidence>
<evidence type="ECO:0000256" key="5">
    <source>
        <dbReference type="ARBA" id="ARBA00023163"/>
    </source>
</evidence>
<dbReference type="GO" id="GO:0005669">
    <property type="term" value="C:transcription factor TFIID complex"/>
    <property type="evidence" value="ECO:0007669"/>
    <property type="project" value="InterPro"/>
</dbReference>
<dbReference type="Gene3D" id="2.60.40.1730">
    <property type="entry name" value="tricorn interacting facor f3 domain"/>
    <property type="match status" value="1"/>
</dbReference>
<dbReference type="FunFam" id="2.60.40.1730:FF:000003">
    <property type="entry name" value="Transcription initiation factor TFIID subunit 2"/>
    <property type="match status" value="1"/>
</dbReference>
<keyword evidence="5" id="KW-0804">Transcription</keyword>
<dbReference type="SUPFAM" id="SSF63737">
    <property type="entry name" value="Leukotriene A4 hydrolase N-terminal domain"/>
    <property type="match status" value="1"/>
</dbReference>
<keyword evidence="6" id="KW-0539">Nucleus</keyword>
<feature type="chain" id="PRO_5043474377" description="Transcription initiation factor TFIID subunit 2" evidence="8">
    <location>
        <begin position="25"/>
        <end position="479"/>
    </location>
</feature>
<dbReference type="GO" id="GO:0016251">
    <property type="term" value="F:RNA polymerase II general transcription initiation factor activity"/>
    <property type="evidence" value="ECO:0007669"/>
    <property type="project" value="TreeGrafter"/>
</dbReference>
<evidence type="ECO:0000256" key="7">
    <source>
        <dbReference type="ARBA" id="ARBA00033345"/>
    </source>
</evidence>
<evidence type="ECO:0000256" key="2">
    <source>
        <dbReference type="ARBA" id="ARBA00010937"/>
    </source>
</evidence>
<dbReference type="CDD" id="cd09839">
    <property type="entry name" value="M1_like_TAF2"/>
    <property type="match status" value="1"/>
</dbReference>
<dbReference type="InterPro" id="IPR037813">
    <property type="entry name" value="TAF2"/>
</dbReference>
<comment type="subcellular location">
    <subcellularLocation>
        <location evidence="1">Nucleus</location>
    </subcellularLocation>
</comment>
<dbReference type="PANTHER" id="PTHR15137">
    <property type="entry name" value="TRANSCRIPTION INITIATION FACTOR TFIID"/>
    <property type="match status" value="1"/>
</dbReference>
<comment type="similarity">
    <text evidence="2">Belongs to the TAF2 family.</text>
</comment>
<evidence type="ECO:0000256" key="3">
    <source>
        <dbReference type="ARBA" id="ARBA00017363"/>
    </source>
</evidence>
<keyword evidence="4" id="KW-0805">Transcription regulation</keyword>
<evidence type="ECO:0000313" key="10">
    <source>
        <dbReference type="Proteomes" id="UP001311232"/>
    </source>
</evidence>
<name>A0AAV9QW34_9TELE</name>
<dbReference type="PANTHER" id="PTHR15137:SF9">
    <property type="entry name" value="TRANSCRIPTION INITIATION FACTOR TFIID SUBUNIT 2"/>
    <property type="match status" value="1"/>
</dbReference>
<accession>A0AAV9QW34</accession>